<dbReference type="InterPro" id="IPR036876">
    <property type="entry name" value="UVR_dom_sf"/>
</dbReference>
<dbReference type="Gene3D" id="4.10.860.10">
    <property type="entry name" value="UVR domain"/>
    <property type="match status" value="1"/>
</dbReference>
<dbReference type="GO" id="GO:0005737">
    <property type="term" value="C:cytoplasm"/>
    <property type="evidence" value="ECO:0007669"/>
    <property type="project" value="UniProtKB-SubCell"/>
</dbReference>
<proteinExistence type="inferred from homology"/>
<dbReference type="PROSITE" id="PS50151">
    <property type="entry name" value="UVR"/>
    <property type="match status" value="1"/>
</dbReference>
<keyword evidence="6 7" id="KW-0742">SOS response</keyword>
<evidence type="ECO:0000259" key="8">
    <source>
        <dbReference type="PROSITE" id="PS50151"/>
    </source>
</evidence>
<dbReference type="InterPro" id="IPR038476">
    <property type="entry name" value="UvrC_RNase_H_dom_sf"/>
</dbReference>
<dbReference type="GO" id="GO:0009381">
    <property type="term" value="F:excinuclease ABC activity"/>
    <property type="evidence" value="ECO:0007669"/>
    <property type="project" value="UniProtKB-UniRule"/>
</dbReference>
<keyword evidence="5 7" id="KW-0234">DNA repair</keyword>
<feature type="domain" description="GIY-YIG" evidence="9">
    <location>
        <begin position="17"/>
        <end position="96"/>
    </location>
</feature>
<reference evidence="11 12" key="1">
    <citation type="submission" date="2020-10" db="EMBL/GenBank/DDBJ databases">
        <title>Complete genome sequence of Paludibaculum fermentans P105T, a facultatively anaerobic acidobacterium capable of dissimilatory Fe(III) reduction.</title>
        <authorList>
            <person name="Dedysh S.N."/>
            <person name="Beletsky A.V."/>
            <person name="Kulichevskaya I.S."/>
            <person name="Mardanov A.V."/>
            <person name="Ravin N.V."/>
        </authorList>
    </citation>
    <scope>NUCLEOTIDE SEQUENCE [LARGE SCALE GENOMIC DNA]</scope>
    <source>
        <strain evidence="11 12">P105</strain>
    </source>
</reference>
<dbReference type="SUPFAM" id="SSF82771">
    <property type="entry name" value="GIY-YIG endonuclease"/>
    <property type="match status" value="1"/>
</dbReference>
<accession>A0A7S7NNH0</accession>
<evidence type="ECO:0000256" key="1">
    <source>
        <dbReference type="ARBA" id="ARBA00022490"/>
    </source>
</evidence>
<evidence type="ECO:0000256" key="4">
    <source>
        <dbReference type="ARBA" id="ARBA00022881"/>
    </source>
</evidence>
<dbReference type="Pfam" id="PF14520">
    <property type="entry name" value="HHH_5"/>
    <property type="match status" value="1"/>
</dbReference>
<keyword evidence="2 7" id="KW-0227">DNA damage</keyword>
<dbReference type="InterPro" id="IPR001943">
    <property type="entry name" value="UVR_dom"/>
</dbReference>
<dbReference type="Pfam" id="PF08459">
    <property type="entry name" value="UvrC_RNaseH_dom"/>
    <property type="match status" value="1"/>
</dbReference>
<dbReference type="RefSeq" id="WP_194448532.1">
    <property type="nucleotide sequence ID" value="NZ_CP063849.1"/>
</dbReference>
<keyword evidence="4 7" id="KW-0267">Excision nuclease</keyword>
<dbReference type="GO" id="GO:0006289">
    <property type="term" value="P:nucleotide-excision repair"/>
    <property type="evidence" value="ECO:0007669"/>
    <property type="project" value="UniProtKB-UniRule"/>
</dbReference>
<comment type="subcellular location">
    <subcellularLocation>
        <location evidence="7">Cytoplasm</location>
    </subcellularLocation>
</comment>
<sequence length="608" mass="69072">MSSRVDELREKASQLPLQPGVYLYKDTAGTVLYVGKAKNLRNRVRSYFNEDRLAEAKTGSLIREAHDLDYILLDNEKEALALENNLIKQYKPRFNVLLRDDKTYPYIKLTNEKWPRVYVTRRLRKDGTYFGPYFPGNLAHRLVNFIHRHFKIPSCTVDFSRNHTHPCLEFHIHRCLGPCVQGLTTEQIYAEHVRDVRMFLEGRTHDLASEMRKRMEQASEAMEFERAAALRDLIHTVEEVEQKQKMAAASGDDIDIFSSYAEPPQVAVNLFHLRNGRIVDRREFFWEDLSEYEPQEFFTTLLMQVYSAGQPVPAVIHVPLELDDREVLEELLSEKRGKKTEIHTPQRGQKRALLALVGSNARHSFEQRFRVLRPTSAAISEALEEALNLPDAPKRIECFDISHIQGTDKVASMVVWEEGRMKKSDYRKFIIRTVVGNDDFASMYEVVTRRYGRLQAEDKPMPGLVLIDGGLGQLHSAAAALEALGILNQPLASLAKREETLYVYGQEDEPILLERNSPVLHLVQMIRDEAHRFAVTFHRSRRDARTLTSELAEIPGVGPKTIEKLLKTFGSLTGVKAASEEELAAAIGKVAAAKLRAALAGLATGVEG</sequence>
<name>A0A7S7NNH0_PALFE</name>
<dbReference type="InterPro" id="IPR035901">
    <property type="entry name" value="GIY-YIG_endonuc_sf"/>
</dbReference>
<organism evidence="11 12">
    <name type="scientific">Paludibaculum fermentans</name>
    <dbReference type="NCBI Taxonomy" id="1473598"/>
    <lineage>
        <taxon>Bacteria</taxon>
        <taxon>Pseudomonadati</taxon>
        <taxon>Acidobacteriota</taxon>
        <taxon>Terriglobia</taxon>
        <taxon>Bryobacterales</taxon>
        <taxon>Bryobacteraceae</taxon>
        <taxon>Paludibaculum</taxon>
    </lineage>
</organism>
<dbReference type="GO" id="GO:0003677">
    <property type="term" value="F:DNA binding"/>
    <property type="evidence" value="ECO:0007669"/>
    <property type="project" value="UniProtKB-UniRule"/>
</dbReference>
<comment type="subunit">
    <text evidence="7">Interacts with UvrB in an incision complex.</text>
</comment>
<comment type="function">
    <text evidence="7">The UvrABC repair system catalyzes the recognition and processing of DNA lesions. UvrC both incises the 5' and 3' sides of the lesion. The N-terminal half is responsible for the 3' incision and the C-terminal half is responsible for the 5' incision.</text>
</comment>
<evidence type="ECO:0000256" key="7">
    <source>
        <dbReference type="HAMAP-Rule" id="MF_00203"/>
    </source>
</evidence>
<dbReference type="Gene3D" id="1.10.150.20">
    <property type="entry name" value="5' to 3' exonuclease, C-terminal subdomain"/>
    <property type="match status" value="1"/>
</dbReference>
<dbReference type="PROSITE" id="PS50165">
    <property type="entry name" value="UVRC"/>
    <property type="match status" value="1"/>
</dbReference>
<dbReference type="CDD" id="cd10434">
    <property type="entry name" value="GIY-YIG_UvrC_Cho"/>
    <property type="match status" value="1"/>
</dbReference>
<dbReference type="SMART" id="SM00465">
    <property type="entry name" value="GIYc"/>
    <property type="match status" value="1"/>
</dbReference>
<dbReference type="SMART" id="SM00278">
    <property type="entry name" value="HhH1"/>
    <property type="match status" value="1"/>
</dbReference>
<dbReference type="GO" id="GO:0009380">
    <property type="term" value="C:excinuclease repair complex"/>
    <property type="evidence" value="ECO:0007669"/>
    <property type="project" value="InterPro"/>
</dbReference>
<dbReference type="InterPro" id="IPR000305">
    <property type="entry name" value="GIY-YIG_endonuc"/>
</dbReference>
<keyword evidence="3 7" id="KW-0228">DNA excision</keyword>
<dbReference type="SUPFAM" id="SSF46600">
    <property type="entry name" value="C-terminal UvrC-binding domain of UvrB"/>
    <property type="match status" value="1"/>
</dbReference>
<dbReference type="InterPro" id="IPR010994">
    <property type="entry name" value="RuvA_2-like"/>
</dbReference>
<dbReference type="PANTHER" id="PTHR30562:SF1">
    <property type="entry name" value="UVRABC SYSTEM PROTEIN C"/>
    <property type="match status" value="1"/>
</dbReference>
<feature type="domain" description="UVR" evidence="8">
    <location>
        <begin position="205"/>
        <end position="240"/>
    </location>
</feature>
<dbReference type="SUPFAM" id="SSF47781">
    <property type="entry name" value="RuvA domain 2-like"/>
    <property type="match status" value="1"/>
</dbReference>
<evidence type="ECO:0000313" key="12">
    <source>
        <dbReference type="Proteomes" id="UP000593892"/>
    </source>
</evidence>
<dbReference type="EMBL" id="CP063849">
    <property type="protein sequence ID" value="QOY86863.1"/>
    <property type="molecule type" value="Genomic_DNA"/>
</dbReference>
<gene>
    <name evidence="7 11" type="primary">uvrC</name>
    <name evidence="11" type="ORF">IRI77_29400</name>
</gene>
<dbReference type="FunFam" id="3.40.1440.10:FF:000001">
    <property type="entry name" value="UvrABC system protein C"/>
    <property type="match status" value="1"/>
</dbReference>
<dbReference type="Gene3D" id="3.40.1440.10">
    <property type="entry name" value="GIY-YIG endonuclease"/>
    <property type="match status" value="1"/>
</dbReference>
<keyword evidence="12" id="KW-1185">Reference proteome</keyword>
<evidence type="ECO:0000256" key="6">
    <source>
        <dbReference type="ARBA" id="ARBA00023236"/>
    </source>
</evidence>
<dbReference type="AlphaFoldDB" id="A0A7S7NNH0"/>
<dbReference type="InterPro" id="IPR047296">
    <property type="entry name" value="GIY-YIG_UvrC_Cho"/>
</dbReference>
<dbReference type="Gene3D" id="3.30.420.340">
    <property type="entry name" value="UvrC, RNAse H endonuclease domain"/>
    <property type="match status" value="1"/>
</dbReference>
<evidence type="ECO:0000259" key="10">
    <source>
        <dbReference type="PROSITE" id="PS50165"/>
    </source>
</evidence>
<feature type="domain" description="UvrC family homology region profile" evidence="10">
    <location>
        <begin position="266"/>
        <end position="477"/>
    </location>
</feature>
<dbReference type="HAMAP" id="MF_00203">
    <property type="entry name" value="UvrC"/>
    <property type="match status" value="1"/>
</dbReference>
<dbReference type="InterPro" id="IPR004791">
    <property type="entry name" value="UvrC"/>
</dbReference>
<dbReference type="Pfam" id="PF01541">
    <property type="entry name" value="GIY-YIG"/>
    <property type="match status" value="1"/>
</dbReference>
<evidence type="ECO:0000313" key="11">
    <source>
        <dbReference type="EMBL" id="QOY86863.1"/>
    </source>
</evidence>
<dbReference type="InterPro" id="IPR003583">
    <property type="entry name" value="Hlx-hairpin-Hlx_DNA-bd_motif"/>
</dbReference>
<dbReference type="NCBIfam" id="TIGR00194">
    <property type="entry name" value="uvrC"/>
    <property type="match status" value="1"/>
</dbReference>
<protein>
    <recommendedName>
        <fullName evidence="7">UvrABC system protein C</fullName>
        <shortName evidence="7">Protein UvrC</shortName>
    </recommendedName>
    <alternativeName>
        <fullName evidence="7">Excinuclease ABC subunit C</fullName>
    </alternativeName>
</protein>
<evidence type="ECO:0000256" key="2">
    <source>
        <dbReference type="ARBA" id="ARBA00022763"/>
    </source>
</evidence>
<comment type="similarity">
    <text evidence="7">Belongs to the UvrC family.</text>
</comment>
<dbReference type="InterPro" id="IPR050066">
    <property type="entry name" value="UvrABC_protein_C"/>
</dbReference>
<dbReference type="InterPro" id="IPR001162">
    <property type="entry name" value="UvrC_RNase_H_dom"/>
</dbReference>
<evidence type="ECO:0000256" key="3">
    <source>
        <dbReference type="ARBA" id="ARBA00022769"/>
    </source>
</evidence>
<evidence type="ECO:0000259" key="9">
    <source>
        <dbReference type="PROSITE" id="PS50164"/>
    </source>
</evidence>
<dbReference type="Proteomes" id="UP000593892">
    <property type="component" value="Chromosome"/>
</dbReference>
<evidence type="ECO:0000256" key="5">
    <source>
        <dbReference type="ARBA" id="ARBA00023204"/>
    </source>
</evidence>
<dbReference type="PANTHER" id="PTHR30562">
    <property type="entry name" value="UVRC/OXIDOREDUCTASE"/>
    <property type="match status" value="1"/>
</dbReference>
<keyword evidence="1 7" id="KW-0963">Cytoplasm</keyword>
<dbReference type="FunFam" id="3.30.420.340:FF:000001">
    <property type="entry name" value="UvrABC system protein C"/>
    <property type="match status" value="1"/>
</dbReference>
<dbReference type="NCBIfam" id="NF001824">
    <property type="entry name" value="PRK00558.1-5"/>
    <property type="match status" value="1"/>
</dbReference>
<dbReference type="Pfam" id="PF02151">
    <property type="entry name" value="UVR"/>
    <property type="match status" value="1"/>
</dbReference>
<dbReference type="Pfam" id="PF22920">
    <property type="entry name" value="UvrC_RNaseH"/>
    <property type="match status" value="1"/>
</dbReference>
<dbReference type="KEGG" id="pfer:IRI77_29400"/>
<dbReference type="PROSITE" id="PS50164">
    <property type="entry name" value="GIY_YIG"/>
    <property type="match status" value="1"/>
</dbReference>
<dbReference type="GO" id="GO:0009432">
    <property type="term" value="P:SOS response"/>
    <property type="evidence" value="ECO:0007669"/>
    <property type="project" value="UniProtKB-UniRule"/>
</dbReference>